<dbReference type="CDD" id="cd00090">
    <property type="entry name" value="HTH_ARSR"/>
    <property type="match status" value="1"/>
</dbReference>
<keyword evidence="2" id="KW-0238">DNA-binding</keyword>
<dbReference type="PANTHER" id="PTHR30154">
    <property type="entry name" value="LEUCINE-RESPONSIVE REGULATORY PROTEIN"/>
    <property type="match status" value="1"/>
</dbReference>
<dbReference type="GO" id="GO:0043565">
    <property type="term" value="F:sequence-specific DNA binding"/>
    <property type="evidence" value="ECO:0007669"/>
    <property type="project" value="InterPro"/>
</dbReference>
<proteinExistence type="predicted"/>
<dbReference type="InterPro" id="IPR019887">
    <property type="entry name" value="Tscrpt_reg_AsnC/Lrp_C"/>
</dbReference>
<dbReference type="Pfam" id="PF01037">
    <property type="entry name" value="AsnC_trans_reg"/>
    <property type="match status" value="1"/>
</dbReference>
<evidence type="ECO:0000256" key="3">
    <source>
        <dbReference type="ARBA" id="ARBA00023163"/>
    </source>
</evidence>
<dbReference type="InterPro" id="IPR011991">
    <property type="entry name" value="ArsR-like_HTH"/>
</dbReference>
<name>A0A075FSV4_9EURY</name>
<dbReference type="InterPro" id="IPR036390">
    <property type="entry name" value="WH_DNA-bd_sf"/>
</dbReference>
<dbReference type="Gene3D" id="3.30.70.920">
    <property type="match status" value="1"/>
</dbReference>
<keyword evidence="1" id="KW-0805">Transcription regulation</keyword>
<dbReference type="EMBL" id="KF900374">
    <property type="protein sequence ID" value="AIE92707.1"/>
    <property type="molecule type" value="Genomic_DNA"/>
</dbReference>
<evidence type="ECO:0000313" key="5">
    <source>
        <dbReference type="EMBL" id="AIE92707.1"/>
    </source>
</evidence>
<dbReference type="PANTHER" id="PTHR30154:SF34">
    <property type="entry name" value="TRANSCRIPTIONAL REGULATOR AZLB"/>
    <property type="match status" value="1"/>
</dbReference>
<keyword evidence="3" id="KW-0804">Transcription</keyword>
<dbReference type="Pfam" id="PF13404">
    <property type="entry name" value="HTH_AsnC-type"/>
    <property type="match status" value="1"/>
</dbReference>
<dbReference type="SMART" id="SM00344">
    <property type="entry name" value="HTH_ASNC"/>
    <property type="match status" value="1"/>
</dbReference>
<evidence type="ECO:0000259" key="4">
    <source>
        <dbReference type="PROSITE" id="PS50956"/>
    </source>
</evidence>
<dbReference type="SUPFAM" id="SSF46785">
    <property type="entry name" value="Winged helix' DNA-binding domain"/>
    <property type="match status" value="1"/>
</dbReference>
<dbReference type="GO" id="GO:0043200">
    <property type="term" value="P:response to amino acid"/>
    <property type="evidence" value="ECO:0007669"/>
    <property type="project" value="TreeGrafter"/>
</dbReference>
<protein>
    <submittedName>
        <fullName evidence="5">Transcriptional regulator</fullName>
    </submittedName>
</protein>
<dbReference type="AlphaFoldDB" id="A0A075FSV4"/>
<dbReference type="SUPFAM" id="SSF54909">
    <property type="entry name" value="Dimeric alpha+beta barrel"/>
    <property type="match status" value="1"/>
</dbReference>
<dbReference type="InterPro" id="IPR036388">
    <property type="entry name" value="WH-like_DNA-bd_sf"/>
</dbReference>
<dbReference type="InterPro" id="IPR011008">
    <property type="entry name" value="Dimeric_a/b-barrel"/>
</dbReference>
<dbReference type="Gene3D" id="1.10.10.10">
    <property type="entry name" value="Winged helix-like DNA-binding domain superfamily/Winged helix DNA-binding domain"/>
    <property type="match status" value="1"/>
</dbReference>
<sequence length="159" mass="17500">MYTLGREHTNRGLFSAQPVVEVDSLDRAILSVLRHSGRAPFVDIAKQVDVTERTVRTRMRRLEDAGVVRGYTIREAGIGLTALVRLKVGPGTEIGSLAGEFSTWLNVECVYEISGDADLVAVVHVDDTVALRNLLDKMWLTAGENAISSTQTELVLEQY</sequence>
<reference evidence="5" key="1">
    <citation type="journal article" date="2014" name="Genome Biol. Evol.">
        <title>Pangenome evidence for extensive interdomain horizontal transfer affecting lineage core and shell genes in uncultured planktonic thaumarchaeota and euryarchaeota.</title>
        <authorList>
            <person name="Deschamps P."/>
            <person name="Zivanovic Y."/>
            <person name="Moreira D."/>
            <person name="Rodriguez-Valera F."/>
            <person name="Lopez-Garcia P."/>
        </authorList>
    </citation>
    <scope>NUCLEOTIDE SEQUENCE</scope>
</reference>
<feature type="domain" description="HTH asnC-type" evidence="4">
    <location>
        <begin position="22"/>
        <end position="74"/>
    </location>
</feature>
<dbReference type="PROSITE" id="PS50956">
    <property type="entry name" value="HTH_ASNC_2"/>
    <property type="match status" value="1"/>
</dbReference>
<organism evidence="5">
    <name type="scientific">uncultured marine group II/III euryarchaeote AD1000_26_F08</name>
    <dbReference type="NCBI Taxonomy" id="1457745"/>
    <lineage>
        <taxon>Archaea</taxon>
        <taxon>Methanobacteriati</taxon>
        <taxon>Methanobacteriota</taxon>
        <taxon>environmental samples</taxon>
    </lineage>
</organism>
<evidence type="ECO:0000256" key="2">
    <source>
        <dbReference type="ARBA" id="ARBA00023125"/>
    </source>
</evidence>
<evidence type="ECO:0000256" key="1">
    <source>
        <dbReference type="ARBA" id="ARBA00023015"/>
    </source>
</evidence>
<accession>A0A075FSV4</accession>
<dbReference type="GO" id="GO:0005829">
    <property type="term" value="C:cytosol"/>
    <property type="evidence" value="ECO:0007669"/>
    <property type="project" value="TreeGrafter"/>
</dbReference>
<dbReference type="InterPro" id="IPR000485">
    <property type="entry name" value="AsnC-type_HTH_dom"/>
</dbReference>
<dbReference type="PRINTS" id="PR00033">
    <property type="entry name" value="HTHASNC"/>
</dbReference>
<dbReference type="InterPro" id="IPR019888">
    <property type="entry name" value="Tscrpt_reg_AsnC-like"/>
</dbReference>